<proteinExistence type="predicted"/>
<feature type="region of interest" description="Disordered" evidence="6">
    <location>
        <begin position="499"/>
        <end position="565"/>
    </location>
</feature>
<feature type="domain" description="Doublecortin" evidence="7">
    <location>
        <begin position="152"/>
        <end position="230"/>
    </location>
</feature>
<dbReference type="FunFam" id="3.10.20.230:FF:000008">
    <property type="entry name" value="retinitis pigmentosa 1-like 1 protein"/>
    <property type="match status" value="1"/>
</dbReference>
<feature type="compositionally biased region" description="Polar residues" evidence="6">
    <location>
        <begin position="1906"/>
        <end position="1929"/>
    </location>
</feature>
<feature type="compositionally biased region" description="Polar residues" evidence="6">
    <location>
        <begin position="122"/>
        <end position="145"/>
    </location>
</feature>
<feature type="compositionally biased region" description="Polar residues" evidence="6">
    <location>
        <begin position="1282"/>
        <end position="1294"/>
    </location>
</feature>
<gene>
    <name evidence="9" type="primary">RP1L1</name>
</gene>
<dbReference type="GO" id="GO:0035082">
    <property type="term" value="P:axoneme assembly"/>
    <property type="evidence" value="ECO:0007669"/>
    <property type="project" value="TreeGrafter"/>
</dbReference>
<dbReference type="GO" id="GO:0042461">
    <property type="term" value="P:photoreceptor cell development"/>
    <property type="evidence" value="ECO:0007669"/>
    <property type="project" value="TreeGrafter"/>
</dbReference>
<evidence type="ECO:0000256" key="2">
    <source>
        <dbReference type="ARBA" id="ARBA00004496"/>
    </source>
</evidence>
<evidence type="ECO:0000313" key="8">
    <source>
        <dbReference type="Proteomes" id="UP000515140"/>
    </source>
</evidence>
<feature type="compositionally biased region" description="Low complexity" evidence="6">
    <location>
        <begin position="770"/>
        <end position="779"/>
    </location>
</feature>
<feature type="region of interest" description="Disordered" evidence="6">
    <location>
        <begin position="1004"/>
        <end position="1056"/>
    </location>
</feature>
<feature type="compositionally biased region" description="Polar residues" evidence="6">
    <location>
        <begin position="2018"/>
        <end position="2028"/>
    </location>
</feature>
<dbReference type="GO" id="GO:0060041">
    <property type="term" value="P:retina development in camera-type eye"/>
    <property type="evidence" value="ECO:0007669"/>
    <property type="project" value="TreeGrafter"/>
</dbReference>
<dbReference type="InParanoid" id="A0A6P5K742"/>
<feature type="compositionally biased region" description="Basic and acidic residues" evidence="6">
    <location>
        <begin position="1026"/>
        <end position="1040"/>
    </location>
</feature>
<feature type="compositionally biased region" description="Polar residues" evidence="6">
    <location>
        <begin position="270"/>
        <end position="304"/>
    </location>
</feature>
<dbReference type="FunCoup" id="A0A6P5K742">
    <property type="interactions" value="7"/>
</dbReference>
<feature type="compositionally biased region" description="Low complexity" evidence="6">
    <location>
        <begin position="733"/>
        <end position="745"/>
    </location>
</feature>
<feature type="compositionally biased region" description="Polar residues" evidence="6">
    <location>
        <begin position="861"/>
        <end position="876"/>
    </location>
</feature>
<evidence type="ECO:0000313" key="9">
    <source>
        <dbReference type="RefSeq" id="XP_020840794.1"/>
    </source>
</evidence>
<protein>
    <submittedName>
        <fullName evidence="9">Retinitis pigmentosa 1-like 1 protein</fullName>
    </submittedName>
</protein>
<feature type="compositionally biased region" description="Acidic residues" evidence="6">
    <location>
        <begin position="1401"/>
        <end position="1410"/>
    </location>
</feature>
<dbReference type="InterPro" id="IPR003533">
    <property type="entry name" value="Doublecortin_dom"/>
</dbReference>
<accession>A0A6P5K742</accession>
<dbReference type="KEGG" id="pcw:110207467"/>
<dbReference type="GO" id="GO:0035556">
    <property type="term" value="P:intracellular signal transduction"/>
    <property type="evidence" value="ECO:0007669"/>
    <property type="project" value="InterPro"/>
</dbReference>
<dbReference type="PROSITE" id="PS50309">
    <property type="entry name" value="DC"/>
    <property type="match status" value="2"/>
</dbReference>
<feature type="region of interest" description="Disordered" evidence="6">
    <location>
        <begin position="1111"/>
        <end position="1147"/>
    </location>
</feature>
<feature type="compositionally biased region" description="Polar residues" evidence="6">
    <location>
        <begin position="785"/>
        <end position="813"/>
    </location>
</feature>
<dbReference type="GO" id="GO:0005930">
    <property type="term" value="C:axoneme"/>
    <property type="evidence" value="ECO:0007669"/>
    <property type="project" value="TreeGrafter"/>
</dbReference>
<feature type="region of interest" description="Disordered" evidence="6">
    <location>
        <begin position="1525"/>
        <end position="1544"/>
    </location>
</feature>
<feature type="compositionally biased region" description="Basic and acidic residues" evidence="6">
    <location>
        <begin position="1348"/>
        <end position="1392"/>
    </location>
</feature>
<dbReference type="Gene3D" id="3.10.20.230">
    <property type="entry name" value="Doublecortin domain"/>
    <property type="match status" value="2"/>
</dbReference>
<feature type="compositionally biased region" description="Basic and acidic residues" evidence="6">
    <location>
        <begin position="877"/>
        <end position="908"/>
    </location>
</feature>
<dbReference type="CTD" id="94137"/>
<keyword evidence="4" id="KW-0677">Repeat</keyword>
<feature type="region of interest" description="Disordered" evidence="6">
    <location>
        <begin position="112"/>
        <end position="151"/>
    </location>
</feature>
<feature type="compositionally biased region" description="Polar residues" evidence="6">
    <location>
        <begin position="501"/>
        <end position="511"/>
    </location>
</feature>
<feature type="region of interest" description="Disordered" evidence="6">
    <location>
        <begin position="621"/>
        <end position="692"/>
    </location>
</feature>
<feature type="compositionally biased region" description="Basic and acidic residues" evidence="6">
    <location>
        <begin position="1749"/>
        <end position="1761"/>
    </location>
</feature>
<feature type="domain" description="Doublecortin" evidence="7">
    <location>
        <begin position="34"/>
        <end position="116"/>
    </location>
</feature>
<dbReference type="PANTHER" id="PTHR23005:SF3">
    <property type="entry name" value="RETINITIS PIGMENTOSA 1-LIKE 1 PROTEIN"/>
    <property type="match status" value="1"/>
</dbReference>
<comment type="subcellular location">
    <subcellularLocation>
        <location evidence="1">Cell projection</location>
    </subcellularLocation>
    <subcellularLocation>
        <location evidence="2">Cytoplasm</location>
    </subcellularLocation>
</comment>
<feature type="compositionally biased region" description="Basic and acidic residues" evidence="6">
    <location>
        <begin position="1492"/>
        <end position="1506"/>
    </location>
</feature>
<reference evidence="9" key="1">
    <citation type="submission" date="2025-08" db="UniProtKB">
        <authorList>
            <consortium name="RefSeq"/>
        </authorList>
    </citation>
    <scope>IDENTIFICATION</scope>
    <source>
        <tissue evidence="9">Spleen</tissue>
    </source>
</reference>
<feature type="region of interest" description="Disordered" evidence="6">
    <location>
        <begin position="254"/>
        <end position="313"/>
    </location>
</feature>
<dbReference type="RefSeq" id="XP_020840794.1">
    <property type="nucleotide sequence ID" value="XM_020985135.1"/>
</dbReference>
<feature type="compositionally biased region" description="Polar residues" evidence="6">
    <location>
        <begin position="964"/>
        <end position="975"/>
    </location>
</feature>
<feature type="compositionally biased region" description="Polar residues" evidence="6">
    <location>
        <begin position="1957"/>
        <end position="1983"/>
    </location>
</feature>
<evidence type="ECO:0000256" key="4">
    <source>
        <dbReference type="ARBA" id="ARBA00022737"/>
    </source>
</evidence>
<dbReference type="Proteomes" id="UP000515140">
    <property type="component" value="Unplaced"/>
</dbReference>
<dbReference type="Pfam" id="PF03607">
    <property type="entry name" value="DCX"/>
    <property type="match status" value="2"/>
</dbReference>
<evidence type="ECO:0000256" key="6">
    <source>
        <dbReference type="SAM" id="MobiDB-lite"/>
    </source>
</evidence>
<feature type="compositionally biased region" description="Basic and acidic residues" evidence="6">
    <location>
        <begin position="1431"/>
        <end position="1451"/>
    </location>
</feature>
<organism evidence="8 9">
    <name type="scientific">Phascolarctos cinereus</name>
    <name type="common">Koala</name>
    <dbReference type="NCBI Taxonomy" id="38626"/>
    <lineage>
        <taxon>Eukaryota</taxon>
        <taxon>Metazoa</taxon>
        <taxon>Chordata</taxon>
        <taxon>Craniata</taxon>
        <taxon>Vertebrata</taxon>
        <taxon>Euteleostomi</taxon>
        <taxon>Mammalia</taxon>
        <taxon>Metatheria</taxon>
        <taxon>Diprotodontia</taxon>
        <taxon>Phascolarctidae</taxon>
        <taxon>Phascolarctos</taxon>
    </lineage>
</organism>
<evidence type="ECO:0000256" key="1">
    <source>
        <dbReference type="ARBA" id="ARBA00004316"/>
    </source>
</evidence>
<feature type="compositionally biased region" description="Basic and acidic residues" evidence="6">
    <location>
        <begin position="1411"/>
        <end position="1421"/>
    </location>
</feature>
<feature type="compositionally biased region" description="Basic and acidic residues" evidence="6">
    <location>
        <begin position="664"/>
        <end position="676"/>
    </location>
</feature>
<feature type="compositionally biased region" description="Basic and acidic residues" evidence="6">
    <location>
        <begin position="827"/>
        <end position="839"/>
    </location>
</feature>
<sequence length="2074" mass="226665">MNYTLDDAPSQNHHEYTFPLVARTATVTQVPPAKTITFFKKGDPRFGGVRMVVNQRVFKSFSALMDELSHHIPLSFGVRTITTPQGVHCVSSLEQLEDGGCYVCSDRNPSRAIGGSYRRPTESSSRSYPTQRVSNSESWQETPSWQGPKAPKKLTLVKNGDIGFRRSLILSPNTQNLKAFLNDASEVLRFPVNHLYNPDGSKVESLQSLLQGPSIVVCAGQEPFRPMVVENPRRRLPEKLPGLTSKKRNANWELRAKKSVIHSRSESSNRSRQLSLTSEKSYLNGSRASIRSGSPVPTTNTNAPEKSAGLIPFGANDDIEKKVHMNKDGSLSVEMKVRFRLLGEEMLQWSTHVRKDAHLRAASGDDLGLSGVALSHPSRENDVQRSSEVDALLFPDETDSQGLEEACYQGCQQPQPKYEIWRNPVYVSQGHEAAPGRSSWITQSPCSGASLFRQAIHQTKTSGNSLCTTSGGEALECSAPGSSCCSGTLEGGIQFSDKHQASGQRNLTEAASSDDEGKQEYALIGKSSKSYGRGPDPRRKGSQTTQRIKTDRKWPPDEEEENEACSLDCLEDEAQDAAEDVSASSVCSRCREKKMQVAEGCGSPRQEGAFCSYVREAQKKATVAHDASSHGTAYGPSRQVTPQKSNAQEGSASSLVGPSSMKNKVLEAEEDEHSRVIQDANSGSTWKMPRAMDNGEFSDLEWSCIPHSSCPSACSGSKGWGSPRSDGSLHNVSHSSSIYKGSKSSQPQPKDNGDRGTSYMLEGSPERSLPRSMLSSPLLEKPRAESQTPVSSKSSSEAKQQTARDPGSSSSSAHYLECLSRLSDASIARDSDPDQKKLENISNSSHSHPNFLEETRGATKVSISSLELRSSNTSDSSDFRGVVESRDEKTLGDHPRVSLELKIKKPQMEEPNPCRSNCSPPSSKTQPYSACSDKLQLLPGSWAGSVASRCLPTPPRGMPHIRKSTSGSSRWSTNLGRGGSWEEKANLNLSGSFIPGSRSVITSQTVKRARKGGPSPGHGRKMPRKVSGEGKPQDEKKNLGKLEGSTGMIPSDLPSTSPEEVIYEWLSKIPEESILMSYEMQDDCPGAAVGAPEEDPGVKCSPEVPIEVAQAQEHAPDREDSGGAPLDENPRVDGASPKTGGSLTKKQSSLAIVAEGSPGECADLGVKTNLSKMEDLPSTLYSSVQIMKTLLSSRQSPKLGRVNSLPEVSQTMGRKLSHSAHVLITCLASLHFFDEELMTVTNQLTYMNSPKYQELLSIFQALWTEGSPNTDEPSSKALPSPKLQTTVTDDFTPTSSSGVDVSSGSGGSGEGSVAGVMDCAPFPEKIEDSKLKRQDSHDDMDPIIATKVENKRSFSDEQVKMEAQSTERDEEGRRAHDVTSKDEANESVKEQMLENSMRVADEDEIIEVGTEEEKMLGKEMQEAETQDEGMEVEKIPEEEKQAEEMKDEKVFVEIMQEEEGIQEEEASKECDSIDSSPPVNTEEPTEQVSNPIKEDSNSDSVRDGQELEPHVKEVTEGMAVAGEQSVINPTSGTGGKRASIIQNTPPDPDPLWVLRLLKKIEKEFMTHYVNAMSEFKVRWNLQNNEMLDQMIIELKNEVNQRIQKSIEKELRKIQSRAGKKLPKPPKEAFKWETSLQTEQRRRRLKGMHNHSAFTEQNKMPGKRNLSLAFIEAMASSGTLADDLRELEGEEEYCPCDTCIRKKMTTLSLKSPAPATDAPLRKAFDLQQILLKKKEEKLNERAAELVTEEPESKALQREHTGNEDVDEAKPGMASSSCVDGADAGEENHRSIKDGEPELSEGEEQKTNHGETMIRGEEEAELEKSEEGDKEGKAESDSGEEEDEKRDEGQSVGDGSEKETGPASEYGANSEGEATGDVDRCSEASDGAEELQATEPFSPEAEVEKQTESQTGVESQEGQEGNCQESPGETQSGERSEENDPDQEIGDGSLRTDRLPEALTSSQPNKEAFSSNSSPENCSQASQRGSGKEGSNGDCQESESPETEPRRETNSENKAFTMYPENSLSEQDGMSSCSSTSEKESTGSPDLEHKCRLAKNSKFTEVIDKADVFDDDCLDF</sequence>
<dbReference type="SUPFAM" id="SSF89837">
    <property type="entry name" value="Doublecortin (DC)"/>
    <property type="match status" value="2"/>
</dbReference>
<dbReference type="InterPro" id="IPR036572">
    <property type="entry name" value="Doublecortin_dom_sf"/>
</dbReference>
<keyword evidence="5" id="KW-0966">Cell projection</keyword>
<feature type="region of interest" description="Disordered" evidence="6">
    <location>
        <begin position="709"/>
        <end position="930"/>
    </location>
</feature>
<evidence type="ECO:0000259" key="7">
    <source>
        <dbReference type="PROSITE" id="PS50309"/>
    </source>
</evidence>
<keyword evidence="8" id="KW-1185">Reference proteome</keyword>
<dbReference type="GeneID" id="110207467"/>
<feature type="compositionally biased region" description="Low complexity" evidence="6">
    <location>
        <begin position="911"/>
        <end position="923"/>
    </location>
</feature>
<feature type="region of interest" description="Disordered" evidence="6">
    <location>
        <begin position="949"/>
        <end position="977"/>
    </location>
</feature>
<feature type="compositionally biased region" description="Acidic residues" evidence="6">
    <location>
        <begin position="1455"/>
        <end position="1464"/>
    </location>
</feature>
<keyword evidence="3" id="KW-0963">Cytoplasm</keyword>
<feature type="compositionally biased region" description="Basic and acidic residues" evidence="6">
    <location>
        <begin position="1784"/>
        <end position="1794"/>
    </location>
</feature>
<dbReference type="PANTHER" id="PTHR23005">
    <property type="entry name" value="RETINITIS PIGMENTOSA 1 PROTEIN"/>
    <property type="match status" value="1"/>
</dbReference>
<feature type="region of interest" description="Disordered" evidence="6">
    <location>
        <begin position="1740"/>
        <end position="2047"/>
    </location>
</feature>
<feature type="compositionally biased region" description="Basic and acidic residues" evidence="6">
    <location>
        <begin position="2035"/>
        <end position="2047"/>
    </location>
</feature>
<feature type="region of interest" description="Disordered" evidence="6">
    <location>
        <begin position="1267"/>
        <end position="1506"/>
    </location>
</feature>
<feature type="compositionally biased region" description="Polar residues" evidence="6">
    <location>
        <begin position="638"/>
        <end position="662"/>
    </location>
</feature>
<dbReference type="SMART" id="SM00537">
    <property type="entry name" value="DCX"/>
    <property type="match status" value="2"/>
</dbReference>
<evidence type="ECO:0000256" key="3">
    <source>
        <dbReference type="ARBA" id="ARBA00022490"/>
    </source>
</evidence>
<evidence type="ECO:0000256" key="5">
    <source>
        <dbReference type="ARBA" id="ARBA00023273"/>
    </source>
</evidence>
<feature type="compositionally biased region" description="Basic and acidic residues" evidence="6">
    <location>
        <begin position="1801"/>
        <end position="1834"/>
    </location>
</feature>
<feature type="compositionally biased region" description="Basic and acidic residues" evidence="6">
    <location>
        <begin position="1324"/>
        <end position="1340"/>
    </location>
</feature>
<name>A0A6P5K742_PHACI</name>